<feature type="non-terminal residue" evidence="1">
    <location>
        <position position="1"/>
    </location>
</feature>
<accession>A0A382R993</accession>
<protein>
    <submittedName>
        <fullName evidence="1">Uncharacterized protein</fullName>
    </submittedName>
</protein>
<reference evidence="1" key="1">
    <citation type="submission" date="2018-05" db="EMBL/GenBank/DDBJ databases">
        <authorList>
            <person name="Lanie J.A."/>
            <person name="Ng W.-L."/>
            <person name="Kazmierczak K.M."/>
            <person name="Andrzejewski T.M."/>
            <person name="Davidsen T.M."/>
            <person name="Wayne K.J."/>
            <person name="Tettelin H."/>
            <person name="Glass J.I."/>
            <person name="Rusch D."/>
            <person name="Podicherti R."/>
            <person name="Tsui H.-C.T."/>
            <person name="Winkler M.E."/>
        </authorList>
    </citation>
    <scope>NUCLEOTIDE SEQUENCE</scope>
</reference>
<proteinExistence type="predicted"/>
<dbReference type="EMBL" id="UINC01119733">
    <property type="protein sequence ID" value="SVC93782.1"/>
    <property type="molecule type" value="Genomic_DNA"/>
</dbReference>
<dbReference type="AlphaFoldDB" id="A0A382R993"/>
<gene>
    <name evidence="1" type="ORF">METZ01_LOCUS346636</name>
</gene>
<evidence type="ECO:0000313" key="1">
    <source>
        <dbReference type="EMBL" id="SVC93782.1"/>
    </source>
</evidence>
<organism evidence="1">
    <name type="scientific">marine metagenome</name>
    <dbReference type="NCBI Taxonomy" id="408172"/>
    <lineage>
        <taxon>unclassified sequences</taxon>
        <taxon>metagenomes</taxon>
        <taxon>ecological metagenomes</taxon>
    </lineage>
</organism>
<name>A0A382R993_9ZZZZ</name>
<sequence>ITDKYKMLRGVLLPGALYLSSSEFRYIGVLLNAKNPKKVLYVFMPRYIKSNYV</sequence>